<dbReference type="InterPro" id="IPR056115">
    <property type="entry name" value="DUF7698"/>
</dbReference>
<evidence type="ECO:0000313" key="2">
    <source>
        <dbReference type="EMBL" id="DAE15310.1"/>
    </source>
</evidence>
<sequence length="145" mass="16381">MMNIFEEAYRGIQEAKKAYAVATNTAEQDAARAIYKQATAKLDGLSNTEQRIWSAYETAKDCGNEYIDLNDTIRDEAVEGLVACMKENGIEHFTFSSTWSSAVETAWLFQKAGCRLEGLIEINSQHKAFMSDEYEKAHGYLFKLN</sequence>
<accession>A0A8S5Q7H0</accession>
<protein>
    <recommendedName>
        <fullName evidence="1">DUF7698 domain-containing protein</fullName>
    </recommendedName>
</protein>
<dbReference type="Pfam" id="PF24753">
    <property type="entry name" value="DUF7698"/>
    <property type="match status" value="1"/>
</dbReference>
<name>A0A8S5Q7H0_9CAUD</name>
<feature type="domain" description="DUF7698" evidence="1">
    <location>
        <begin position="47"/>
        <end position="136"/>
    </location>
</feature>
<proteinExistence type="predicted"/>
<reference evidence="2" key="1">
    <citation type="journal article" date="2021" name="Proc. Natl. Acad. Sci. U.S.A.">
        <title>A Catalog of Tens of Thousands of Viruses from Human Metagenomes Reveals Hidden Associations with Chronic Diseases.</title>
        <authorList>
            <person name="Tisza M.J."/>
            <person name="Buck C.B."/>
        </authorList>
    </citation>
    <scope>NUCLEOTIDE SEQUENCE</scope>
    <source>
        <strain evidence="2">CtUGR26</strain>
    </source>
</reference>
<dbReference type="EMBL" id="BK015602">
    <property type="protein sequence ID" value="DAE15310.1"/>
    <property type="molecule type" value="Genomic_DNA"/>
</dbReference>
<organism evidence="2">
    <name type="scientific">Siphoviridae sp. ctUGR26</name>
    <dbReference type="NCBI Taxonomy" id="2825527"/>
    <lineage>
        <taxon>Viruses</taxon>
        <taxon>Duplodnaviria</taxon>
        <taxon>Heunggongvirae</taxon>
        <taxon>Uroviricota</taxon>
        <taxon>Caudoviricetes</taxon>
    </lineage>
</organism>
<evidence type="ECO:0000259" key="1">
    <source>
        <dbReference type="Pfam" id="PF24753"/>
    </source>
</evidence>